<dbReference type="RefSeq" id="WP_239261830.1">
    <property type="nucleotide sequence ID" value="NZ_JAKRDN010000002.1"/>
</dbReference>
<keyword evidence="1" id="KW-0472">Membrane</keyword>
<reference evidence="2" key="1">
    <citation type="submission" date="2023-05" db="EMBL/GenBank/DDBJ databases">
        <title>Metabolic capabilities are highly conserved among human nasal-associated Corynebacterium species in pangenomic analyses.</title>
        <authorList>
            <person name="Tran T.H."/>
            <person name="Roberts A.Q."/>
            <person name="Escapa I.F."/>
            <person name="Gao W."/>
            <person name="Conlan S."/>
            <person name="Kong H."/>
            <person name="Segre J.A."/>
            <person name="Kelly M.S."/>
            <person name="Lemon K.P."/>
        </authorList>
    </citation>
    <scope>NUCLEOTIDE SEQUENCE</scope>
    <source>
        <strain evidence="2">KPL2773</strain>
    </source>
</reference>
<evidence type="ECO:0000256" key="1">
    <source>
        <dbReference type="SAM" id="Phobius"/>
    </source>
</evidence>
<dbReference type="Proteomes" id="UP001224412">
    <property type="component" value="Unassembled WGS sequence"/>
</dbReference>
<organism evidence="2 3">
    <name type="scientific">Corynebacterium pseudodiphtheriticum</name>
    <dbReference type="NCBI Taxonomy" id="37637"/>
    <lineage>
        <taxon>Bacteria</taxon>
        <taxon>Bacillati</taxon>
        <taxon>Actinomycetota</taxon>
        <taxon>Actinomycetes</taxon>
        <taxon>Mycobacteriales</taxon>
        <taxon>Corynebacteriaceae</taxon>
        <taxon>Corynebacterium</taxon>
    </lineage>
</organism>
<keyword evidence="1" id="KW-1133">Transmembrane helix</keyword>
<feature type="transmembrane region" description="Helical" evidence="1">
    <location>
        <begin position="17"/>
        <end position="38"/>
    </location>
</feature>
<evidence type="ECO:0000313" key="3">
    <source>
        <dbReference type="Proteomes" id="UP001224412"/>
    </source>
</evidence>
<protein>
    <submittedName>
        <fullName evidence="2">Uncharacterized protein</fullName>
    </submittedName>
</protein>
<dbReference type="EMBL" id="JASNVH010000015">
    <property type="protein sequence ID" value="MDK4307740.1"/>
    <property type="molecule type" value="Genomic_DNA"/>
</dbReference>
<accession>A0AAP4F9V2</accession>
<evidence type="ECO:0000313" key="2">
    <source>
        <dbReference type="EMBL" id="MDK4307740.1"/>
    </source>
</evidence>
<comment type="caution">
    <text evidence="2">The sequence shown here is derived from an EMBL/GenBank/DDBJ whole genome shotgun (WGS) entry which is preliminary data.</text>
</comment>
<name>A0AAP4F9V2_9CORY</name>
<proteinExistence type="predicted"/>
<sequence length="189" mass="20479">MPQQQAPTQKPKTSTRWVWGVIGLVTVVAGVFAWQFALHNDEQRSGRTVGAMLTDQPHPFDDDATAGSSFAATPNGEISAEIYTNRLSELASALGLPMELATSSDRPDITITVHNENRAAMRIVLENILNQAVERSEISYVDRDRVLYTFDLGLIDAPTSAIAEHVIGGAESDAQAPDTSAMQKQPTTQ</sequence>
<dbReference type="AlphaFoldDB" id="A0AAP4F9V2"/>
<gene>
    <name evidence="2" type="ORF">QPX42_09345</name>
</gene>
<keyword evidence="1" id="KW-0812">Transmembrane</keyword>